<organism evidence="4 5">
    <name type="scientific">Mycobacterium spongiae</name>
    <dbReference type="NCBI Taxonomy" id="886343"/>
    <lineage>
        <taxon>Bacteria</taxon>
        <taxon>Bacillati</taxon>
        <taxon>Actinomycetota</taxon>
        <taxon>Actinomycetes</taxon>
        <taxon>Mycobacteriales</taxon>
        <taxon>Mycobacteriaceae</taxon>
        <taxon>Mycobacterium</taxon>
    </lineage>
</organism>
<gene>
    <name evidence="4" type="ORF">F6B93_12495</name>
</gene>
<dbReference type="PANTHER" id="PTHR43861:SF1">
    <property type="entry name" value="TRANS-ACONITATE 2-METHYLTRANSFERASE"/>
    <property type="match status" value="1"/>
</dbReference>
<dbReference type="Gene3D" id="3.40.50.150">
    <property type="entry name" value="Vaccinia Virus protein VP39"/>
    <property type="match status" value="1"/>
</dbReference>
<keyword evidence="2" id="KW-0808">Transferase</keyword>
<dbReference type="AlphaFoldDB" id="A0A975PX75"/>
<dbReference type="RefSeq" id="WP_211695386.1">
    <property type="nucleotide sequence ID" value="NZ_CP046600.1"/>
</dbReference>
<keyword evidence="1 4" id="KW-0489">Methyltransferase</keyword>
<feature type="domain" description="Methyltransferase" evidence="3">
    <location>
        <begin position="47"/>
        <end position="138"/>
    </location>
</feature>
<reference evidence="4" key="1">
    <citation type="submission" date="2019-12" db="EMBL/GenBank/DDBJ databases">
        <title>Mycobacterium spongiae sp. nov.</title>
        <authorList>
            <person name="Stinear T."/>
        </authorList>
    </citation>
    <scope>NUCLEOTIDE SEQUENCE</scope>
    <source>
        <strain evidence="4">FSD4b-SM</strain>
    </source>
</reference>
<dbReference type="SUPFAM" id="SSF53335">
    <property type="entry name" value="S-adenosyl-L-methionine-dependent methyltransferases"/>
    <property type="match status" value="1"/>
</dbReference>
<name>A0A975PX75_9MYCO</name>
<dbReference type="InterPro" id="IPR041698">
    <property type="entry name" value="Methyltransf_25"/>
</dbReference>
<accession>A0A975PX75</accession>
<dbReference type="EMBL" id="CP046600">
    <property type="protein sequence ID" value="QUR67812.1"/>
    <property type="molecule type" value="Genomic_DNA"/>
</dbReference>
<dbReference type="Pfam" id="PF13649">
    <property type="entry name" value="Methyltransf_25"/>
    <property type="match status" value="1"/>
</dbReference>
<protein>
    <submittedName>
        <fullName evidence="4">Methyltransferase domain-containing protein</fullName>
    </submittedName>
</protein>
<evidence type="ECO:0000256" key="1">
    <source>
        <dbReference type="ARBA" id="ARBA00022603"/>
    </source>
</evidence>
<evidence type="ECO:0000313" key="4">
    <source>
        <dbReference type="EMBL" id="QUR67812.1"/>
    </source>
</evidence>
<dbReference type="CDD" id="cd02440">
    <property type="entry name" value="AdoMet_MTases"/>
    <property type="match status" value="1"/>
</dbReference>
<evidence type="ECO:0000259" key="3">
    <source>
        <dbReference type="Pfam" id="PF13649"/>
    </source>
</evidence>
<proteinExistence type="predicted"/>
<keyword evidence="5" id="KW-1185">Reference proteome</keyword>
<dbReference type="GO" id="GO:0008168">
    <property type="term" value="F:methyltransferase activity"/>
    <property type="evidence" value="ECO:0007669"/>
    <property type="project" value="UniProtKB-KW"/>
</dbReference>
<dbReference type="KEGG" id="mspg:F6B93_12495"/>
<evidence type="ECO:0000256" key="2">
    <source>
        <dbReference type="ARBA" id="ARBA00022679"/>
    </source>
</evidence>
<dbReference type="GO" id="GO:0032259">
    <property type="term" value="P:methylation"/>
    <property type="evidence" value="ECO:0007669"/>
    <property type="project" value="UniProtKB-KW"/>
</dbReference>
<sequence>MVNESAREYWAGCGAGWVDNAHVFDHVLASFTDALVHAADIGPGDRVLDIGCGAGTLLQLAVKRGAIPVGVDISEAMVQAARRRVPQATVLHADAQTADLNGAAAGCPFDRVVSRFGVMFFDDPAAAFANMRHAAAPGATLTFVCWRDAENPIFTLGTSILTDQLDPVPTETDPHTPGPRAFGDRDRVQTILTDAGWGEVTMDPLDGICDHGVDGSDGVQARLAMILATTTGQQARAELEPRLGSRGWAALIDEVRVELRRNLVDGVLKFVGRTWLVTATNPSGLAAD</sequence>
<dbReference type="PANTHER" id="PTHR43861">
    <property type="entry name" value="TRANS-ACONITATE 2-METHYLTRANSFERASE-RELATED"/>
    <property type="match status" value="1"/>
</dbReference>
<evidence type="ECO:0000313" key="5">
    <source>
        <dbReference type="Proteomes" id="UP000682202"/>
    </source>
</evidence>
<dbReference type="Proteomes" id="UP000682202">
    <property type="component" value="Chromosome"/>
</dbReference>
<dbReference type="InterPro" id="IPR029063">
    <property type="entry name" value="SAM-dependent_MTases_sf"/>
</dbReference>